<evidence type="ECO:0000313" key="2">
    <source>
        <dbReference type="Proteomes" id="UP001057402"/>
    </source>
</evidence>
<reference evidence="2" key="1">
    <citation type="journal article" date="2023" name="Front. Plant Sci.">
        <title>Chromosomal-level genome assembly of Melastoma candidum provides insights into trichome evolution.</title>
        <authorList>
            <person name="Zhong Y."/>
            <person name="Wu W."/>
            <person name="Sun C."/>
            <person name="Zou P."/>
            <person name="Liu Y."/>
            <person name="Dai S."/>
            <person name="Zhou R."/>
        </authorList>
    </citation>
    <scope>NUCLEOTIDE SEQUENCE [LARGE SCALE GENOMIC DNA]</scope>
</reference>
<protein>
    <submittedName>
        <fullName evidence="1">Uncharacterized protein</fullName>
    </submittedName>
</protein>
<proteinExistence type="predicted"/>
<organism evidence="1 2">
    <name type="scientific">Melastoma candidum</name>
    <dbReference type="NCBI Taxonomy" id="119954"/>
    <lineage>
        <taxon>Eukaryota</taxon>
        <taxon>Viridiplantae</taxon>
        <taxon>Streptophyta</taxon>
        <taxon>Embryophyta</taxon>
        <taxon>Tracheophyta</taxon>
        <taxon>Spermatophyta</taxon>
        <taxon>Magnoliopsida</taxon>
        <taxon>eudicotyledons</taxon>
        <taxon>Gunneridae</taxon>
        <taxon>Pentapetalae</taxon>
        <taxon>rosids</taxon>
        <taxon>malvids</taxon>
        <taxon>Myrtales</taxon>
        <taxon>Melastomataceae</taxon>
        <taxon>Melastomatoideae</taxon>
        <taxon>Melastomateae</taxon>
        <taxon>Melastoma</taxon>
    </lineage>
</organism>
<keyword evidence="2" id="KW-1185">Reference proteome</keyword>
<sequence>MAEQLLPIANIGRIMKHVLPQSAKVSKEAKEMMQECVSEFISFVTSEASEACKKERRKTMSGDDVCSAMSALGLDNLAGAMRRYLQRYRELEEDRASQERNNAESMDRDRPSDTDDGPFRNRAATSTTSAFDRRTDRLF</sequence>
<dbReference type="Proteomes" id="UP001057402">
    <property type="component" value="Chromosome 5"/>
</dbReference>
<evidence type="ECO:0000313" key="1">
    <source>
        <dbReference type="EMBL" id="KAI4371403.1"/>
    </source>
</evidence>
<accession>A0ACB9R1P5</accession>
<gene>
    <name evidence="1" type="ORF">MLD38_019644</name>
</gene>
<dbReference type="EMBL" id="CM042884">
    <property type="protein sequence ID" value="KAI4371403.1"/>
    <property type="molecule type" value="Genomic_DNA"/>
</dbReference>
<name>A0ACB9R1P5_9MYRT</name>
<comment type="caution">
    <text evidence="1">The sequence shown here is derived from an EMBL/GenBank/DDBJ whole genome shotgun (WGS) entry which is preliminary data.</text>
</comment>